<evidence type="ECO:0000313" key="1">
    <source>
        <dbReference type="EMBL" id="QDS67580.1"/>
    </source>
</evidence>
<gene>
    <name evidence="1" type="ORF">FKW77_003572</name>
</gene>
<protein>
    <submittedName>
        <fullName evidence="1">Uncharacterized protein</fullName>
    </submittedName>
</protein>
<dbReference type="EMBL" id="CP042185">
    <property type="protein sequence ID" value="QDS67580.1"/>
    <property type="molecule type" value="Genomic_DNA"/>
</dbReference>
<organism evidence="1 2">
    <name type="scientific">Venturia effusa</name>
    <dbReference type="NCBI Taxonomy" id="50376"/>
    <lineage>
        <taxon>Eukaryota</taxon>
        <taxon>Fungi</taxon>
        <taxon>Dikarya</taxon>
        <taxon>Ascomycota</taxon>
        <taxon>Pezizomycotina</taxon>
        <taxon>Dothideomycetes</taxon>
        <taxon>Pleosporomycetidae</taxon>
        <taxon>Venturiales</taxon>
        <taxon>Venturiaceae</taxon>
        <taxon>Venturia</taxon>
    </lineage>
</organism>
<name>A0A517KW12_9PEZI</name>
<sequence>MVVIADNKQAGTSVNLVIFYAEELCLDNPLSHLLLSTSPMTNCEQHYDIISGVQISTSDRSGKTMASFHADLNSSSPPVTFLSLPRELRQMIILIAVFEAPRRCWGLGHFFMAQDLRATHPDIRADVDWAWHYLTTNKQEQ</sequence>
<proteinExistence type="predicted"/>
<keyword evidence="2" id="KW-1185">Reference proteome</keyword>
<reference evidence="1 2" key="1">
    <citation type="submission" date="2019-07" db="EMBL/GenBank/DDBJ databases">
        <title>Finished genome of Venturia effusa.</title>
        <authorList>
            <person name="Young C.A."/>
            <person name="Cox M.P."/>
            <person name="Ganley A.R.D."/>
            <person name="David W.J."/>
        </authorList>
    </citation>
    <scope>NUCLEOTIDE SEQUENCE [LARGE SCALE GENOMIC DNA]</scope>
    <source>
        <strain evidence="2">albino</strain>
    </source>
</reference>
<dbReference type="AlphaFoldDB" id="A0A517KW12"/>
<accession>A0A517KW12</accession>
<dbReference type="Proteomes" id="UP000316270">
    <property type="component" value="Chromosome 1"/>
</dbReference>
<dbReference type="OrthoDB" id="3814085at2759"/>
<evidence type="ECO:0000313" key="2">
    <source>
        <dbReference type="Proteomes" id="UP000316270"/>
    </source>
</evidence>